<evidence type="ECO:0000313" key="2">
    <source>
        <dbReference type="Proteomes" id="UP000799302"/>
    </source>
</evidence>
<dbReference type="PANTHER" id="PTHR36423">
    <property type="entry name" value="AFR070WP"/>
    <property type="match status" value="1"/>
</dbReference>
<dbReference type="InterPro" id="IPR014980">
    <property type="entry name" value="DOPA_dioxygen"/>
</dbReference>
<reference evidence="1" key="1">
    <citation type="journal article" date="2020" name="Stud. Mycol.">
        <title>101 Dothideomycetes genomes: a test case for predicting lifestyles and emergence of pathogens.</title>
        <authorList>
            <person name="Haridas S."/>
            <person name="Albert R."/>
            <person name="Binder M."/>
            <person name="Bloem J."/>
            <person name="Labutti K."/>
            <person name="Salamov A."/>
            <person name="Andreopoulos B."/>
            <person name="Baker S."/>
            <person name="Barry K."/>
            <person name="Bills G."/>
            <person name="Bluhm B."/>
            <person name="Cannon C."/>
            <person name="Castanera R."/>
            <person name="Culley D."/>
            <person name="Daum C."/>
            <person name="Ezra D."/>
            <person name="Gonzalez J."/>
            <person name="Henrissat B."/>
            <person name="Kuo A."/>
            <person name="Liang C."/>
            <person name="Lipzen A."/>
            <person name="Lutzoni F."/>
            <person name="Magnuson J."/>
            <person name="Mondo S."/>
            <person name="Nolan M."/>
            <person name="Ohm R."/>
            <person name="Pangilinan J."/>
            <person name="Park H.-J."/>
            <person name="Ramirez L."/>
            <person name="Alfaro M."/>
            <person name="Sun H."/>
            <person name="Tritt A."/>
            <person name="Yoshinaga Y."/>
            <person name="Zwiers L.-H."/>
            <person name="Turgeon B."/>
            <person name="Goodwin S."/>
            <person name="Spatafora J."/>
            <person name="Crous P."/>
            <person name="Grigoriev I."/>
        </authorList>
    </citation>
    <scope>NUCLEOTIDE SEQUENCE</scope>
    <source>
        <strain evidence="1">CBS 115976</strain>
    </source>
</reference>
<sequence length="183" mass="20848">MPRTYPSPLKGYSEQLALPTTTHRDGKGWAMDKLDATKDTKRTGTAYKSFPEPITTYYTTGGFDAHILFSLSSLEERNYAKELHTRVRYEFPELRIYTLFEEPAGPFPMGSFEVSLRTPEELGVFVAWLVVHRGPLSVLVHPNTDGEEEEGLNSAVEDHTTRAVWMGDKAELNLDFFTKQREK</sequence>
<evidence type="ECO:0008006" key="3">
    <source>
        <dbReference type="Google" id="ProtNLM"/>
    </source>
</evidence>
<dbReference type="PANTHER" id="PTHR36423:SF2">
    <property type="entry name" value="AFR070WP"/>
    <property type="match status" value="1"/>
</dbReference>
<organism evidence="1 2">
    <name type="scientific">Microthyrium microscopicum</name>
    <dbReference type="NCBI Taxonomy" id="703497"/>
    <lineage>
        <taxon>Eukaryota</taxon>
        <taxon>Fungi</taxon>
        <taxon>Dikarya</taxon>
        <taxon>Ascomycota</taxon>
        <taxon>Pezizomycotina</taxon>
        <taxon>Dothideomycetes</taxon>
        <taxon>Dothideomycetes incertae sedis</taxon>
        <taxon>Microthyriales</taxon>
        <taxon>Microthyriaceae</taxon>
        <taxon>Microthyrium</taxon>
    </lineage>
</organism>
<dbReference type="InterPro" id="IPR023389">
    <property type="entry name" value="DOPA-like_sf"/>
</dbReference>
<dbReference type="AlphaFoldDB" id="A0A6A6UDU0"/>
<dbReference type="OrthoDB" id="9970095at2759"/>
<dbReference type="Proteomes" id="UP000799302">
    <property type="component" value="Unassembled WGS sequence"/>
</dbReference>
<protein>
    <recommendedName>
        <fullName evidence="3">Dopa 4,5-dioxygenase</fullName>
    </recommendedName>
</protein>
<name>A0A6A6UDU0_9PEZI</name>
<keyword evidence="2" id="KW-1185">Reference proteome</keyword>
<accession>A0A6A6UDU0</accession>
<proteinExistence type="predicted"/>
<evidence type="ECO:0000313" key="1">
    <source>
        <dbReference type="EMBL" id="KAF2669786.1"/>
    </source>
</evidence>
<dbReference type="SUPFAM" id="SSF143410">
    <property type="entry name" value="DOPA-like"/>
    <property type="match status" value="1"/>
</dbReference>
<gene>
    <name evidence="1" type="ORF">BT63DRAFT_221344</name>
</gene>
<dbReference type="Gene3D" id="3.30.70.1240">
    <property type="entry name" value="DOPA-like domains"/>
    <property type="match status" value="1"/>
</dbReference>
<dbReference type="Pfam" id="PF08883">
    <property type="entry name" value="DOPA_dioxygen"/>
    <property type="match status" value="1"/>
</dbReference>
<dbReference type="EMBL" id="MU004234">
    <property type="protein sequence ID" value="KAF2669786.1"/>
    <property type="molecule type" value="Genomic_DNA"/>
</dbReference>